<dbReference type="AlphaFoldDB" id="A0A9P8PBG9"/>
<proteinExistence type="predicted"/>
<dbReference type="RefSeq" id="XP_046063099.1">
    <property type="nucleotide sequence ID" value="XM_046203310.1"/>
</dbReference>
<keyword evidence="3" id="KW-1185">Reference proteome</keyword>
<accession>A0A9P8PBG9</accession>
<evidence type="ECO:0000313" key="3">
    <source>
        <dbReference type="Proteomes" id="UP000769157"/>
    </source>
</evidence>
<comment type="caution">
    <text evidence="2">The sequence shown here is derived from an EMBL/GenBank/DDBJ whole genome shotgun (WGS) entry which is preliminary data.</text>
</comment>
<evidence type="ECO:0000256" key="1">
    <source>
        <dbReference type="SAM" id="MobiDB-lite"/>
    </source>
</evidence>
<gene>
    <name evidence="2" type="ORF">OGAPHI_002439</name>
</gene>
<reference evidence="2" key="2">
    <citation type="submission" date="2021-01" db="EMBL/GenBank/DDBJ databases">
        <authorList>
            <person name="Schikora-Tamarit M.A."/>
        </authorList>
    </citation>
    <scope>NUCLEOTIDE SEQUENCE</scope>
    <source>
        <strain evidence="2">CBS6075</strain>
    </source>
</reference>
<reference evidence="2" key="1">
    <citation type="journal article" date="2021" name="Open Biol.">
        <title>Shared evolutionary footprints suggest mitochondrial oxidative damage underlies multiple complex I losses in fungi.</title>
        <authorList>
            <person name="Schikora-Tamarit M.A."/>
            <person name="Marcet-Houben M."/>
            <person name="Nosek J."/>
            <person name="Gabaldon T."/>
        </authorList>
    </citation>
    <scope>NUCLEOTIDE SEQUENCE</scope>
    <source>
        <strain evidence="2">CBS6075</strain>
    </source>
</reference>
<dbReference type="EMBL" id="JAEUBE010000158">
    <property type="protein sequence ID" value="KAH3668685.1"/>
    <property type="molecule type" value="Genomic_DNA"/>
</dbReference>
<organism evidence="2 3">
    <name type="scientific">Ogataea philodendri</name>
    <dbReference type="NCBI Taxonomy" id="1378263"/>
    <lineage>
        <taxon>Eukaryota</taxon>
        <taxon>Fungi</taxon>
        <taxon>Dikarya</taxon>
        <taxon>Ascomycota</taxon>
        <taxon>Saccharomycotina</taxon>
        <taxon>Pichiomycetes</taxon>
        <taxon>Pichiales</taxon>
        <taxon>Pichiaceae</taxon>
        <taxon>Ogataea</taxon>
    </lineage>
</organism>
<dbReference type="Proteomes" id="UP000769157">
    <property type="component" value="Unassembled WGS sequence"/>
</dbReference>
<feature type="compositionally biased region" description="Polar residues" evidence="1">
    <location>
        <begin position="1"/>
        <end position="12"/>
    </location>
</feature>
<dbReference type="GeneID" id="70234406"/>
<evidence type="ECO:0000313" key="2">
    <source>
        <dbReference type="EMBL" id="KAH3668685.1"/>
    </source>
</evidence>
<name>A0A9P8PBG9_9ASCO</name>
<sequence length="109" mass="11831">MWPYPTTSTTGFEASEAERNPCSSKRTLKTSIRSYMTGNGSETSYLYTPPSMLEASLIPSLQFHRALSCVSSCETTPSETIPSSMMDSKKVSSLASSCSLEEPDVSIKT</sequence>
<feature type="region of interest" description="Disordered" evidence="1">
    <location>
        <begin position="1"/>
        <end position="25"/>
    </location>
</feature>
<protein>
    <submittedName>
        <fullName evidence="2">Uncharacterized protein</fullName>
    </submittedName>
</protein>